<sequence length="358" mass="38960">MGIRSSLDPEKDEMLGSPECFRGLSEEYGWLTRVRQMDSSHDAPAPSRGGRQEETDSNKQHSYRVVLVRCLMTAAPRSVDVSPADGGHIGGGSIGAGGAAAATQQQQGGASSLSADLTAPAQQQQQQQQQHPVWYVCAHRSSDFLLRDVLRLRKTCRWLKELFGAPQLRQRLSHELSTQAGLRRTAKGQQLLTFDQQQMGEGDLLAALCVTEAGGWSEMSEVIELAGQCGCCQLPVRLTATDLHRYPNKTAYLADPRVLAQLKLVGRHIQFGINRTFHLFQHGNTLRAIKDQAGFEIDFDPPLPPNHPYQQHRQPHDPAVRSGVYYGSSSTASGGLTSTTALAAFSTGLLTTTGCTPS</sequence>
<evidence type="ECO:0000256" key="1">
    <source>
        <dbReference type="SAM" id="MobiDB-lite"/>
    </source>
</evidence>
<dbReference type="VEuPathDB" id="CryptoDB:Vbra_15636"/>
<feature type="region of interest" description="Disordered" evidence="1">
    <location>
        <begin position="35"/>
        <end position="60"/>
    </location>
</feature>
<protein>
    <submittedName>
        <fullName evidence="2">Uncharacterized protein</fullName>
    </submittedName>
</protein>
<feature type="region of interest" description="Disordered" evidence="1">
    <location>
        <begin position="96"/>
        <end position="125"/>
    </location>
</feature>
<proteinExistence type="predicted"/>
<dbReference type="InParanoid" id="A0A0G4FKX6"/>
<gene>
    <name evidence="2" type="ORF">Vbra_15636</name>
</gene>
<dbReference type="AlphaFoldDB" id="A0A0G4FKX6"/>
<organism evidence="2 3">
    <name type="scientific">Vitrella brassicaformis (strain CCMP3155)</name>
    <dbReference type="NCBI Taxonomy" id="1169540"/>
    <lineage>
        <taxon>Eukaryota</taxon>
        <taxon>Sar</taxon>
        <taxon>Alveolata</taxon>
        <taxon>Colpodellida</taxon>
        <taxon>Vitrellaceae</taxon>
        <taxon>Vitrella</taxon>
    </lineage>
</organism>
<dbReference type="Proteomes" id="UP000041254">
    <property type="component" value="Unassembled WGS sequence"/>
</dbReference>
<name>A0A0G4FKX6_VITBC</name>
<accession>A0A0G4FKX6</accession>
<feature type="compositionally biased region" description="Basic and acidic residues" evidence="1">
    <location>
        <begin position="50"/>
        <end position="59"/>
    </location>
</feature>
<evidence type="ECO:0000313" key="2">
    <source>
        <dbReference type="EMBL" id="CEM14030.1"/>
    </source>
</evidence>
<feature type="compositionally biased region" description="Low complexity" evidence="1">
    <location>
        <begin position="99"/>
        <end position="115"/>
    </location>
</feature>
<dbReference type="PhylomeDB" id="A0A0G4FKX6"/>
<reference evidence="2 3" key="1">
    <citation type="submission" date="2014-11" db="EMBL/GenBank/DDBJ databases">
        <authorList>
            <person name="Zhu J."/>
            <person name="Qi W."/>
            <person name="Song R."/>
        </authorList>
    </citation>
    <scope>NUCLEOTIDE SEQUENCE [LARGE SCALE GENOMIC DNA]</scope>
</reference>
<dbReference type="EMBL" id="CDMY01000451">
    <property type="protein sequence ID" value="CEM14030.1"/>
    <property type="molecule type" value="Genomic_DNA"/>
</dbReference>
<keyword evidence="3" id="KW-1185">Reference proteome</keyword>
<evidence type="ECO:0000313" key="3">
    <source>
        <dbReference type="Proteomes" id="UP000041254"/>
    </source>
</evidence>